<gene>
    <name evidence="2" type="ORF">AZI86_18450</name>
</gene>
<protein>
    <submittedName>
        <fullName evidence="2">Uncharacterized protein</fullName>
    </submittedName>
</protein>
<reference evidence="2 3" key="1">
    <citation type="submission" date="2016-03" db="EMBL/GenBank/DDBJ databases">
        <authorList>
            <person name="Ploux O."/>
        </authorList>
    </citation>
    <scope>NUCLEOTIDE SEQUENCE [LARGE SCALE GENOMIC DNA]</scope>
    <source>
        <strain evidence="2 3">R0</strain>
    </source>
</reference>
<name>A0A150WF73_BDEBC</name>
<feature type="chain" id="PRO_5007572425" evidence="1">
    <location>
        <begin position="19"/>
        <end position="145"/>
    </location>
</feature>
<organism evidence="2 3">
    <name type="scientific">Bdellovibrio bacteriovorus</name>
    <dbReference type="NCBI Taxonomy" id="959"/>
    <lineage>
        <taxon>Bacteria</taxon>
        <taxon>Pseudomonadati</taxon>
        <taxon>Bdellovibrionota</taxon>
        <taxon>Bdellovibrionia</taxon>
        <taxon>Bdellovibrionales</taxon>
        <taxon>Pseudobdellovibrionaceae</taxon>
        <taxon>Bdellovibrio</taxon>
    </lineage>
</organism>
<dbReference type="RefSeq" id="WP_061836758.1">
    <property type="nucleotide sequence ID" value="NZ_LUKE01000006.1"/>
</dbReference>
<sequence length="145" mass="16506">MKHLAALVLLFYSLGSFANSEVLRDPDNPITPWPLEIGRQVIDVNSFGGTWFGASGDEDPWILTITPWQEGRAYHWELFLRSSPSLRSEGIVYLKDQYVIGLIQAPFVQQEFIVMYLSEGRLHLKLGGRSAPRVEVLFVRKSNEI</sequence>
<evidence type="ECO:0000313" key="2">
    <source>
        <dbReference type="EMBL" id="KYG61676.1"/>
    </source>
</evidence>
<keyword evidence="3" id="KW-1185">Reference proteome</keyword>
<evidence type="ECO:0000313" key="3">
    <source>
        <dbReference type="Proteomes" id="UP000075320"/>
    </source>
</evidence>
<accession>A0A150WF73</accession>
<dbReference type="AlphaFoldDB" id="A0A150WF73"/>
<proteinExistence type="predicted"/>
<dbReference type="Proteomes" id="UP000075320">
    <property type="component" value="Unassembled WGS sequence"/>
</dbReference>
<keyword evidence="1" id="KW-0732">Signal</keyword>
<comment type="caution">
    <text evidence="2">The sequence shown here is derived from an EMBL/GenBank/DDBJ whole genome shotgun (WGS) entry which is preliminary data.</text>
</comment>
<evidence type="ECO:0000256" key="1">
    <source>
        <dbReference type="SAM" id="SignalP"/>
    </source>
</evidence>
<dbReference type="EMBL" id="LUKE01000006">
    <property type="protein sequence ID" value="KYG61676.1"/>
    <property type="molecule type" value="Genomic_DNA"/>
</dbReference>
<feature type="signal peptide" evidence="1">
    <location>
        <begin position="1"/>
        <end position="18"/>
    </location>
</feature>